<sequence length="161" mass="18281">MFWTWDSTLATILHRELLLDTLYAERDATSSAPREAEAQFCSDFLINSMLAVSMDFFKSTDFDEPPTHRDFADEAFRLFASQDHAAQLPLLQGIAIMSIYEQAFGDPLRGVSLFFDTLYTLRSTSEILDVPLSYDNYGSPRANKLQQAIAFISNGFHYLDV</sequence>
<dbReference type="OrthoDB" id="5595695at2759"/>
<keyword evidence="4" id="KW-1185">Reference proteome</keyword>
<organism evidence="3 4">
    <name type="scientific">Hirsutella rhossiliensis</name>
    <dbReference type="NCBI Taxonomy" id="111463"/>
    <lineage>
        <taxon>Eukaryota</taxon>
        <taxon>Fungi</taxon>
        <taxon>Dikarya</taxon>
        <taxon>Ascomycota</taxon>
        <taxon>Pezizomycotina</taxon>
        <taxon>Sordariomycetes</taxon>
        <taxon>Hypocreomycetidae</taxon>
        <taxon>Hypocreales</taxon>
        <taxon>Ophiocordycipitaceae</taxon>
        <taxon>Hirsutella</taxon>
    </lineage>
</organism>
<evidence type="ECO:0000259" key="2">
    <source>
        <dbReference type="Pfam" id="PF04082"/>
    </source>
</evidence>
<dbReference type="AlphaFoldDB" id="A0A9P8N5S6"/>
<dbReference type="InterPro" id="IPR007219">
    <property type="entry name" value="XnlR_reg_dom"/>
</dbReference>
<accession>A0A9P8N5S6</accession>
<dbReference type="GO" id="GO:0003677">
    <property type="term" value="F:DNA binding"/>
    <property type="evidence" value="ECO:0007669"/>
    <property type="project" value="InterPro"/>
</dbReference>
<reference evidence="3" key="1">
    <citation type="submission" date="2021-09" db="EMBL/GenBank/DDBJ databases">
        <title>A high-quality genome of the endoparasitic fungus Hirsutella rhossiliensis with a comparison of Hirsutella genomes reveals transposable elements contributing to genome size variation.</title>
        <authorList>
            <person name="Lin R."/>
            <person name="Jiao Y."/>
            <person name="Sun X."/>
            <person name="Ling J."/>
            <person name="Xie B."/>
            <person name="Cheng X."/>
        </authorList>
    </citation>
    <scope>NUCLEOTIDE SEQUENCE</scope>
    <source>
        <strain evidence="3">HR02</strain>
    </source>
</reference>
<dbReference type="Proteomes" id="UP000824596">
    <property type="component" value="Unassembled WGS sequence"/>
</dbReference>
<dbReference type="Pfam" id="PF04082">
    <property type="entry name" value="Fungal_trans"/>
    <property type="match status" value="1"/>
</dbReference>
<dbReference type="GO" id="GO:0008270">
    <property type="term" value="F:zinc ion binding"/>
    <property type="evidence" value="ECO:0007669"/>
    <property type="project" value="InterPro"/>
</dbReference>
<dbReference type="GO" id="GO:0006351">
    <property type="term" value="P:DNA-templated transcription"/>
    <property type="evidence" value="ECO:0007669"/>
    <property type="project" value="InterPro"/>
</dbReference>
<dbReference type="EMBL" id="JAIZPD010000001">
    <property type="protein sequence ID" value="KAH0968158.1"/>
    <property type="molecule type" value="Genomic_DNA"/>
</dbReference>
<dbReference type="RefSeq" id="XP_044725671.1">
    <property type="nucleotide sequence ID" value="XM_044859271.1"/>
</dbReference>
<keyword evidence="1" id="KW-0539">Nucleus</keyword>
<evidence type="ECO:0000313" key="3">
    <source>
        <dbReference type="EMBL" id="KAH0968158.1"/>
    </source>
</evidence>
<comment type="caution">
    <text evidence="3">The sequence shown here is derived from an EMBL/GenBank/DDBJ whole genome shotgun (WGS) entry which is preliminary data.</text>
</comment>
<gene>
    <name evidence="3" type="ORF">HRG_00800</name>
</gene>
<protein>
    <submittedName>
        <fullName evidence="3">Fungal specific transcription factor domain-containing protein</fullName>
    </submittedName>
</protein>
<evidence type="ECO:0000256" key="1">
    <source>
        <dbReference type="ARBA" id="ARBA00023242"/>
    </source>
</evidence>
<feature type="domain" description="Xylanolytic transcriptional activator regulatory" evidence="2">
    <location>
        <begin position="1"/>
        <end position="121"/>
    </location>
</feature>
<name>A0A9P8N5S6_9HYPO</name>
<dbReference type="GeneID" id="68349929"/>
<evidence type="ECO:0000313" key="4">
    <source>
        <dbReference type="Proteomes" id="UP000824596"/>
    </source>
</evidence>
<proteinExistence type="predicted"/>